<dbReference type="Gene3D" id="2.40.50.120">
    <property type="match status" value="1"/>
</dbReference>
<keyword evidence="4" id="KW-0732">Signal</keyword>
<evidence type="ECO:0008006" key="7">
    <source>
        <dbReference type="Google" id="ProtNLM"/>
    </source>
</evidence>
<protein>
    <recommendedName>
        <fullName evidence="7">Tissue inhibitor of metalloproteinase</fullName>
    </recommendedName>
</protein>
<accession>A0ABP6ZC31</accession>
<evidence type="ECO:0000313" key="6">
    <source>
        <dbReference type="Proteomes" id="UP001501490"/>
    </source>
</evidence>
<comment type="caution">
    <text evidence="5">The sequence shown here is derived from an EMBL/GenBank/DDBJ whole genome shotgun (WGS) entry which is preliminary data.</text>
</comment>
<proteinExistence type="predicted"/>
<keyword evidence="6" id="KW-1185">Reference proteome</keyword>
<keyword evidence="2" id="KW-0964">Secreted</keyword>
<evidence type="ECO:0000256" key="3">
    <source>
        <dbReference type="SAM" id="Phobius"/>
    </source>
</evidence>
<name>A0ABP6ZC31_9ACTN</name>
<feature type="signal peptide" evidence="4">
    <location>
        <begin position="1"/>
        <end position="28"/>
    </location>
</feature>
<evidence type="ECO:0000313" key="5">
    <source>
        <dbReference type="EMBL" id="GAA3605077.1"/>
    </source>
</evidence>
<reference evidence="6" key="1">
    <citation type="journal article" date="2019" name="Int. J. Syst. Evol. Microbiol.">
        <title>The Global Catalogue of Microorganisms (GCM) 10K type strain sequencing project: providing services to taxonomists for standard genome sequencing and annotation.</title>
        <authorList>
            <consortium name="The Broad Institute Genomics Platform"/>
            <consortium name="The Broad Institute Genome Sequencing Center for Infectious Disease"/>
            <person name="Wu L."/>
            <person name="Ma J."/>
        </authorList>
    </citation>
    <scope>NUCLEOTIDE SEQUENCE [LARGE SCALE GENOMIC DNA]</scope>
    <source>
        <strain evidence="6">JCM 16929</strain>
    </source>
</reference>
<dbReference type="EMBL" id="BAABAB010000003">
    <property type="protein sequence ID" value="GAA3605077.1"/>
    <property type="molecule type" value="Genomic_DNA"/>
</dbReference>
<dbReference type="RefSeq" id="WP_344801415.1">
    <property type="nucleotide sequence ID" value="NZ_BAABAB010000003.1"/>
</dbReference>
<dbReference type="PANTHER" id="PTHR11844">
    <property type="entry name" value="METALLOPROTEASE INHIBITOR"/>
    <property type="match status" value="1"/>
</dbReference>
<sequence>MLGRIALVAIAVALACAAVLIEPTPAWACSCAPTTTQQAVDRADAVFKGRVTERDRTGHGSDARIELRFEVSRVFKGRVFSDQVVLSPRDSAGCGIDAEVDSTWVIFATSGVEGTGDHAVTRLTTTLCSGNLPGATAAPALLGRGQFPRPGSSDTQEKTVRADARVDRALAIAGFTALGLIVLGGVALVLLWRPGRPT</sequence>
<keyword evidence="3" id="KW-0812">Transmembrane</keyword>
<dbReference type="InterPro" id="IPR001820">
    <property type="entry name" value="TIMP"/>
</dbReference>
<dbReference type="PROSITE" id="PS51257">
    <property type="entry name" value="PROKAR_LIPOPROTEIN"/>
    <property type="match status" value="1"/>
</dbReference>
<dbReference type="Pfam" id="PF00965">
    <property type="entry name" value="TIMP"/>
    <property type="match status" value="1"/>
</dbReference>
<evidence type="ECO:0000256" key="4">
    <source>
        <dbReference type="SAM" id="SignalP"/>
    </source>
</evidence>
<dbReference type="PANTHER" id="PTHR11844:SF33">
    <property type="entry name" value="TISSUE INHIBITOR OF METALLOPROTEINASE"/>
    <property type="match status" value="1"/>
</dbReference>
<organism evidence="5 6">
    <name type="scientific">Microlunatus ginsengisoli</name>
    <dbReference type="NCBI Taxonomy" id="363863"/>
    <lineage>
        <taxon>Bacteria</taxon>
        <taxon>Bacillati</taxon>
        <taxon>Actinomycetota</taxon>
        <taxon>Actinomycetes</taxon>
        <taxon>Propionibacteriales</taxon>
        <taxon>Propionibacteriaceae</taxon>
        <taxon>Microlunatus</taxon>
    </lineage>
</organism>
<dbReference type="SUPFAM" id="SSF50242">
    <property type="entry name" value="TIMP-like"/>
    <property type="match status" value="1"/>
</dbReference>
<dbReference type="InterPro" id="IPR008993">
    <property type="entry name" value="TIMP-like_OB-fold"/>
</dbReference>
<feature type="transmembrane region" description="Helical" evidence="3">
    <location>
        <begin position="169"/>
        <end position="192"/>
    </location>
</feature>
<comment type="subcellular location">
    <subcellularLocation>
        <location evidence="1">Secreted</location>
    </subcellularLocation>
</comment>
<keyword evidence="3" id="KW-0472">Membrane</keyword>
<dbReference type="Proteomes" id="UP001501490">
    <property type="component" value="Unassembled WGS sequence"/>
</dbReference>
<gene>
    <name evidence="5" type="ORF">GCM10022236_03710</name>
</gene>
<keyword evidence="3" id="KW-1133">Transmembrane helix</keyword>
<feature type="chain" id="PRO_5045313146" description="Tissue inhibitor of metalloproteinase" evidence="4">
    <location>
        <begin position="29"/>
        <end position="198"/>
    </location>
</feature>
<evidence type="ECO:0000256" key="2">
    <source>
        <dbReference type="ARBA" id="ARBA00022525"/>
    </source>
</evidence>
<evidence type="ECO:0000256" key="1">
    <source>
        <dbReference type="ARBA" id="ARBA00004613"/>
    </source>
</evidence>